<feature type="region of interest" description="Disordered" evidence="1">
    <location>
        <begin position="373"/>
        <end position="400"/>
    </location>
</feature>
<organism evidence="2 3">
    <name type="scientific">Phytophthora infestans</name>
    <name type="common">Potato late blight agent</name>
    <name type="synonym">Botrytis infestans</name>
    <dbReference type="NCBI Taxonomy" id="4787"/>
    <lineage>
        <taxon>Eukaryota</taxon>
        <taxon>Sar</taxon>
        <taxon>Stramenopiles</taxon>
        <taxon>Oomycota</taxon>
        <taxon>Peronosporomycetes</taxon>
        <taxon>Peronosporales</taxon>
        <taxon>Peronosporaceae</taxon>
        <taxon>Phytophthora</taxon>
    </lineage>
</organism>
<accession>A0A833SXY6</accession>
<keyword evidence="3" id="KW-1185">Reference proteome</keyword>
<protein>
    <submittedName>
        <fullName evidence="2">Uncharacterized protein</fullName>
    </submittedName>
</protein>
<dbReference type="AlphaFoldDB" id="A0A833SXY6"/>
<name>A0A833SXY6_PHYIN</name>
<reference evidence="2" key="1">
    <citation type="submission" date="2020-04" db="EMBL/GenBank/DDBJ databases">
        <title>Hybrid Assembly of Korean Phytophthora infestans isolates.</title>
        <authorList>
            <person name="Prokchorchik M."/>
            <person name="Lee Y."/>
            <person name="Seo J."/>
            <person name="Cho J.-H."/>
            <person name="Park Y.-E."/>
            <person name="Jang D.-C."/>
            <person name="Im J.-S."/>
            <person name="Choi J.-G."/>
            <person name="Park H.-J."/>
            <person name="Lee G.-B."/>
            <person name="Lee Y.-G."/>
            <person name="Hong S.-Y."/>
            <person name="Cho K."/>
            <person name="Sohn K.H."/>
        </authorList>
    </citation>
    <scope>NUCLEOTIDE SEQUENCE</scope>
    <source>
        <strain evidence="2">KR_1_A1</strain>
    </source>
</reference>
<sequence>MGNLLSVPPLSPPAEQKRILAATGNSKSPIVLCAEPLFVDEVMAAPASWSEESLCRTIQRFFGLLPDSPGEVLKKEQQYPLFRRRSTPSVFNVGDRTEANIVIQRVYRRYRRLRTWHQATDHMVEIARGRLAVLRAQEETNISAASFRLLLVEGFSASKVCISGALKTIQLRLVRNTEAGECYLTWTPSRKKKPRINLHDIEQVIAIRKEGNSEAPRLSKKVSHRRGIILVCKSYPRGRIVLEVTTKRERNVLLQGFQHLLREIVSTEPSLDDIGALRSQQPRRQSVIEFFGTSEELQSSAVGVTADLRANVDVSSSSPRRGSVAVYRPQLLVGDAPLLSKVLGESPAQEQESFELADSVRADAKAIEHFYQTRFDDSPDSAISHPSQSSRPSRAMEVRH</sequence>
<evidence type="ECO:0000256" key="1">
    <source>
        <dbReference type="SAM" id="MobiDB-lite"/>
    </source>
</evidence>
<evidence type="ECO:0000313" key="3">
    <source>
        <dbReference type="Proteomes" id="UP000602510"/>
    </source>
</evidence>
<proteinExistence type="predicted"/>
<comment type="caution">
    <text evidence="2">The sequence shown here is derived from an EMBL/GenBank/DDBJ whole genome shotgun (WGS) entry which is preliminary data.</text>
</comment>
<dbReference type="Proteomes" id="UP000602510">
    <property type="component" value="Unassembled WGS sequence"/>
</dbReference>
<gene>
    <name evidence="2" type="ORF">GN244_ATG17793</name>
</gene>
<dbReference type="EMBL" id="WSZM01000684">
    <property type="protein sequence ID" value="KAF4030431.1"/>
    <property type="molecule type" value="Genomic_DNA"/>
</dbReference>
<evidence type="ECO:0000313" key="2">
    <source>
        <dbReference type="EMBL" id="KAF4030431.1"/>
    </source>
</evidence>